<proteinExistence type="predicted"/>
<sequence length="225" mass="24922">MSIAWAYCDSEGNLQDRGQIAINLENKSSGQTAHILSLALAQILEKATTEECPVVIEKLDFSSKKARLREHSKRYARMLSGFAYSKFVELVRSSAQLAAIQVIEVNPAYSSLIGMVKFMSLYGLNSGTAASLVLARRSLRLSERLPRVCNALVSPVDETKHVWTYWARISKLLKGCYRHSYFEMKVRVGVKLDNQGSSQKRKLSSKENSIPEILSSTSALGATSA</sequence>
<dbReference type="Proteomes" id="UP000320055">
    <property type="component" value="Unassembled WGS sequence"/>
</dbReference>
<organism evidence="1 2">
    <name type="scientific">Hyella patelloides LEGE 07179</name>
    <dbReference type="NCBI Taxonomy" id="945734"/>
    <lineage>
        <taxon>Bacteria</taxon>
        <taxon>Bacillati</taxon>
        <taxon>Cyanobacteriota</taxon>
        <taxon>Cyanophyceae</taxon>
        <taxon>Pleurocapsales</taxon>
        <taxon>Hyellaceae</taxon>
        <taxon>Hyella</taxon>
    </lineage>
</organism>
<reference evidence="1 2" key="1">
    <citation type="submission" date="2019-01" db="EMBL/GenBank/DDBJ databases">
        <authorList>
            <person name="Brito A."/>
        </authorList>
    </citation>
    <scope>NUCLEOTIDE SEQUENCE [LARGE SCALE GENOMIC DNA]</scope>
    <source>
        <strain evidence="1">1</strain>
    </source>
</reference>
<evidence type="ECO:0000313" key="1">
    <source>
        <dbReference type="EMBL" id="VEP11657.1"/>
    </source>
</evidence>
<gene>
    <name evidence="1" type="ORF">H1P_1120014</name>
</gene>
<name>A0A563VJZ9_9CYAN</name>
<dbReference type="EMBL" id="CAACVJ010000016">
    <property type="protein sequence ID" value="VEP11657.1"/>
    <property type="molecule type" value="Genomic_DNA"/>
</dbReference>
<dbReference type="OrthoDB" id="501744at2"/>
<protein>
    <submittedName>
        <fullName evidence="1">Uncharacterized protein</fullName>
    </submittedName>
</protein>
<accession>A0A563VJZ9</accession>
<keyword evidence="2" id="KW-1185">Reference proteome</keyword>
<evidence type="ECO:0000313" key="2">
    <source>
        <dbReference type="Proteomes" id="UP000320055"/>
    </source>
</evidence>
<dbReference type="AlphaFoldDB" id="A0A563VJZ9"/>
<dbReference type="RefSeq" id="WP_144869261.1">
    <property type="nucleotide sequence ID" value="NZ_LR213867.1"/>
</dbReference>